<evidence type="ECO:0000313" key="3">
    <source>
        <dbReference type="Proteomes" id="UP000276776"/>
    </source>
</evidence>
<dbReference type="Proteomes" id="UP000276776">
    <property type="component" value="Unassembled WGS sequence"/>
</dbReference>
<organism evidence="4">
    <name type="scientific">Thelazia callipaeda</name>
    <name type="common">Oriental eyeworm</name>
    <name type="synonym">Parasitic nematode</name>
    <dbReference type="NCBI Taxonomy" id="103827"/>
    <lineage>
        <taxon>Eukaryota</taxon>
        <taxon>Metazoa</taxon>
        <taxon>Ecdysozoa</taxon>
        <taxon>Nematoda</taxon>
        <taxon>Chromadorea</taxon>
        <taxon>Rhabditida</taxon>
        <taxon>Spirurina</taxon>
        <taxon>Spiruromorpha</taxon>
        <taxon>Thelazioidea</taxon>
        <taxon>Thelaziidae</taxon>
        <taxon>Thelazia</taxon>
    </lineage>
</organism>
<gene>
    <name evidence="2" type="ORF">TCLT_LOCUS2760</name>
</gene>
<feature type="compositionally biased region" description="Polar residues" evidence="1">
    <location>
        <begin position="9"/>
        <end position="37"/>
    </location>
</feature>
<feature type="region of interest" description="Disordered" evidence="1">
    <location>
        <begin position="1"/>
        <end position="38"/>
    </location>
</feature>
<evidence type="ECO:0000256" key="1">
    <source>
        <dbReference type="SAM" id="MobiDB-lite"/>
    </source>
</evidence>
<protein>
    <submittedName>
        <fullName evidence="4">CUT domain-containing protein</fullName>
    </submittedName>
</protein>
<keyword evidence="3" id="KW-1185">Reference proteome</keyword>
<evidence type="ECO:0000313" key="2">
    <source>
        <dbReference type="EMBL" id="VDM98885.1"/>
    </source>
</evidence>
<dbReference type="AlphaFoldDB" id="A0A0N5CRA9"/>
<reference evidence="2 3" key="2">
    <citation type="submission" date="2018-11" db="EMBL/GenBank/DDBJ databases">
        <authorList>
            <consortium name="Pathogen Informatics"/>
        </authorList>
    </citation>
    <scope>NUCLEOTIDE SEQUENCE [LARGE SCALE GENOMIC DNA]</scope>
</reference>
<accession>A0A0N5CRA9</accession>
<dbReference type="EMBL" id="UYYF01000681">
    <property type="protein sequence ID" value="VDM98885.1"/>
    <property type="molecule type" value="Genomic_DNA"/>
</dbReference>
<proteinExistence type="predicted"/>
<sequence length="358" mass="39988">MESEKNHSKMFQTSNDLLASSDAPSQLNRVDTSVNRDNSPRLDLKTMWHPISSISEEWEIGNPRTYLDKVLARYERRIIKLKKQQNSTLVQSQSTPLCFESIDAHSISVVNSSQLPIHPSILHSNNLSSAVNHFGSAAASAAMHSQSIPYHAEAVQQHAMPAHENLISSVELHQTGATENGEELKTMWHQMSINGKLLPLGSPREYLDKVLARSERRAAKKNAVEQSSKSAGEQLQSMVHLTPIDGYLALAPISNLVLDAQSSSPITEHQLTQEIEYLISDVEPSVQAFQYPLLNSQFPMVDQVESSSEKLSFVHLTVLEESESSSEFPDDAHQMLWKYNPVTWMLSPVQNESELINP</sequence>
<reference evidence="4" key="1">
    <citation type="submission" date="2017-02" db="UniProtKB">
        <authorList>
            <consortium name="WormBaseParasite"/>
        </authorList>
    </citation>
    <scope>IDENTIFICATION</scope>
</reference>
<name>A0A0N5CRA9_THECL</name>
<dbReference type="WBParaSite" id="TCLT_0000275901-mRNA-1">
    <property type="protein sequence ID" value="TCLT_0000275901-mRNA-1"/>
    <property type="gene ID" value="TCLT_0000275901"/>
</dbReference>
<evidence type="ECO:0000313" key="4">
    <source>
        <dbReference type="WBParaSite" id="TCLT_0000275901-mRNA-1"/>
    </source>
</evidence>